<feature type="compositionally biased region" description="Basic residues" evidence="1">
    <location>
        <begin position="144"/>
        <end position="174"/>
    </location>
</feature>
<feature type="region of interest" description="Disordered" evidence="1">
    <location>
        <begin position="142"/>
        <end position="174"/>
    </location>
</feature>
<name>A0A517TW52_9BACT</name>
<reference evidence="2 3" key="1">
    <citation type="submission" date="2019-02" db="EMBL/GenBank/DDBJ databases">
        <title>Deep-cultivation of Planctomycetes and their phenomic and genomic characterization uncovers novel biology.</title>
        <authorList>
            <person name="Wiegand S."/>
            <person name="Jogler M."/>
            <person name="Boedeker C."/>
            <person name="Pinto D."/>
            <person name="Vollmers J."/>
            <person name="Rivas-Marin E."/>
            <person name="Kohn T."/>
            <person name="Peeters S.H."/>
            <person name="Heuer A."/>
            <person name="Rast P."/>
            <person name="Oberbeckmann S."/>
            <person name="Bunk B."/>
            <person name="Jeske O."/>
            <person name="Meyerdierks A."/>
            <person name="Storesund J.E."/>
            <person name="Kallscheuer N."/>
            <person name="Luecker S."/>
            <person name="Lage O.M."/>
            <person name="Pohl T."/>
            <person name="Merkel B.J."/>
            <person name="Hornburger P."/>
            <person name="Mueller R.-W."/>
            <person name="Bruemmer F."/>
            <person name="Labrenz M."/>
            <person name="Spormann A.M."/>
            <person name="Op den Camp H."/>
            <person name="Overmann J."/>
            <person name="Amann R."/>
            <person name="Jetten M.S.M."/>
            <person name="Mascher T."/>
            <person name="Medema M.H."/>
            <person name="Devos D.P."/>
            <person name="Kaster A.-K."/>
            <person name="Ovreas L."/>
            <person name="Rohde M."/>
            <person name="Galperin M.Y."/>
            <person name="Jogler C."/>
        </authorList>
    </citation>
    <scope>NUCLEOTIDE SEQUENCE [LARGE SCALE GENOMIC DNA]</scope>
    <source>
        <strain evidence="2 3">I41</strain>
    </source>
</reference>
<keyword evidence="3" id="KW-1185">Reference proteome</keyword>
<dbReference type="AlphaFoldDB" id="A0A517TW52"/>
<feature type="region of interest" description="Disordered" evidence="1">
    <location>
        <begin position="212"/>
        <end position="244"/>
    </location>
</feature>
<feature type="region of interest" description="Disordered" evidence="1">
    <location>
        <begin position="53"/>
        <end position="76"/>
    </location>
</feature>
<sequence length="244" mass="26732">MGRLTVADAKRMCTKAELGVVMGSRPDAIEKLSADQLKKNVASARRLRDKWRDLATEQRRETQQAQKARVTDKNARSDEKAALFAHVLKRYEDQLKKAEATGGGLTLPKPAKKKVRVAGHRIKRAVVRDELKDVRRELNAASKAKVKKKAAKKKPAAAAAQKKKAATKKVAKKAPLKKKVAKKVAKKKTTFGVGSTGLVSVDPARQLSAVTAAKKSRLKSSEMTAMRAHSLARGARKQAKRDSR</sequence>
<feature type="compositionally biased region" description="Basic residues" evidence="1">
    <location>
        <begin position="234"/>
        <end position="244"/>
    </location>
</feature>
<evidence type="ECO:0000313" key="2">
    <source>
        <dbReference type="EMBL" id="QDT72596.1"/>
    </source>
</evidence>
<dbReference type="Proteomes" id="UP000317909">
    <property type="component" value="Chromosome"/>
</dbReference>
<dbReference type="RefSeq" id="WP_210421131.1">
    <property type="nucleotide sequence ID" value="NZ_CP036339.1"/>
</dbReference>
<dbReference type="KEGG" id="llh:I41_17770"/>
<evidence type="ECO:0000256" key="1">
    <source>
        <dbReference type="SAM" id="MobiDB-lite"/>
    </source>
</evidence>
<evidence type="ECO:0000313" key="3">
    <source>
        <dbReference type="Proteomes" id="UP000317909"/>
    </source>
</evidence>
<protein>
    <submittedName>
        <fullName evidence="2">Uncharacterized protein</fullName>
    </submittedName>
</protein>
<proteinExistence type="predicted"/>
<organism evidence="2 3">
    <name type="scientific">Lacipirellula limnantheis</name>
    <dbReference type="NCBI Taxonomy" id="2528024"/>
    <lineage>
        <taxon>Bacteria</taxon>
        <taxon>Pseudomonadati</taxon>
        <taxon>Planctomycetota</taxon>
        <taxon>Planctomycetia</taxon>
        <taxon>Pirellulales</taxon>
        <taxon>Lacipirellulaceae</taxon>
        <taxon>Lacipirellula</taxon>
    </lineage>
</organism>
<gene>
    <name evidence="2" type="ORF">I41_17770</name>
</gene>
<dbReference type="EMBL" id="CP036339">
    <property type="protein sequence ID" value="QDT72596.1"/>
    <property type="molecule type" value="Genomic_DNA"/>
</dbReference>
<feature type="compositionally biased region" description="Basic and acidic residues" evidence="1">
    <location>
        <begin position="53"/>
        <end position="62"/>
    </location>
</feature>
<accession>A0A517TW52</accession>